<dbReference type="AlphaFoldDB" id="A0A916P6F6"/>
<name>A0A916P6F6_STREE</name>
<sequence length="54" mass="6586">MDESKYLCYLEKYDALGSGRLLAKVNNTYYMFNKNQIEFLRYSNKNAKKERKYM</sequence>
<evidence type="ECO:0000313" key="2">
    <source>
        <dbReference type="Proteomes" id="UP000043005"/>
    </source>
</evidence>
<dbReference type="EMBL" id="CKTV01000006">
    <property type="protein sequence ID" value="CJA33609.1"/>
    <property type="molecule type" value="Genomic_DNA"/>
</dbReference>
<comment type="caution">
    <text evidence="1">The sequence shown here is derived from an EMBL/GenBank/DDBJ whole genome shotgun (WGS) entry which is preliminary data.</text>
</comment>
<dbReference type="Proteomes" id="UP000043005">
    <property type="component" value="Unassembled WGS sequence"/>
</dbReference>
<evidence type="ECO:0000313" key="1">
    <source>
        <dbReference type="EMBL" id="CJA33609.1"/>
    </source>
</evidence>
<reference evidence="1 2" key="1">
    <citation type="submission" date="2015-03" db="EMBL/GenBank/DDBJ databases">
        <authorList>
            <consortium name="Pathogen Informatics"/>
            <person name="Murphy D."/>
        </authorList>
    </citation>
    <scope>NUCLEOTIDE SEQUENCE [LARGE SCALE GENOMIC DNA]</scope>
    <source>
        <strain evidence="1 2">SMRU1873</strain>
    </source>
</reference>
<gene>
    <name evidence="1" type="ORF">ERS021383_00569</name>
</gene>
<protein>
    <submittedName>
        <fullName evidence="1">Uncharacterized protein</fullName>
    </submittedName>
</protein>
<organism evidence="1 2">
    <name type="scientific">Streptococcus pneumoniae</name>
    <dbReference type="NCBI Taxonomy" id="1313"/>
    <lineage>
        <taxon>Bacteria</taxon>
        <taxon>Bacillati</taxon>
        <taxon>Bacillota</taxon>
        <taxon>Bacilli</taxon>
        <taxon>Lactobacillales</taxon>
        <taxon>Streptococcaceae</taxon>
        <taxon>Streptococcus</taxon>
    </lineage>
</organism>
<proteinExistence type="predicted"/>
<accession>A0A916P6F6</accession>
<dbReference type="RefSeq" id="WP_000344530.1">
    <property type="nucleotide sequence ID" value="NZ_AP018391.1"/>
</dbReference>